<evidence type="ECO:0000256" key="1">
    <source>
        <dbReference type="SAM" id="MobiDB-lite"/>
    </source>
</evidence>
<reference evidence="2" key="2">
    <citation type="submission" date="2025-08" db="UniProtKB">
        <authorList>
            <consortium name="RefSeq"/>
        </authorList>
    </citation>
    <scope>IDENTIFICATION</scope>
</reference>
<feature type="region of interest" description="Disordered" evidence="1">
    <location>
        <begin position="100"/>
        <end position="184"/>
    </location>
</feature>
<dbReference type="RefSeq" id="XP_059603329.1">
    <property type="nucleotide sequence ID" value="XM_059744237.1"/>
</dbReference>
<feature type="region of interest" description="Disordered" evidence="1">
    <location>
        <begin position="244"/>
        <end position="268"/>
    </location>
</feature>
<name>A0AAJ8BU50_ASPNG</name>
<dbReference type="AlphaFoldDB" id="A0AAJ8BU50"/>
<feature type="compositionally biased region" description="Low complexity" evidence="1">
    <location>
        <begin position="171"/>
        <end position="184"/>
    </location>
</feature>
<dbReference type="VEuPathDB" id="FungiDB:An01g11570"/>
<accession>A0AAJ8BU50</accession>
<feature type="compositionally biased region" description="Low complexity" evidence="1">
    <location>
        <begin position="138"/>
        <end position="155"/>
    </location>
</feature>
<protein>
    <submittedName>
        <fullName evidence="2">Uncharacterized protein</fullName>
    </submittedName>
</protein>
<dbReference type="GeneID" id="4977937"/>
<evidence type="ECO:0000313" key="2">
    <source>
        <dbReference type="RefSeq" id="XP_059603329.1"/>
    </source>
</evidence>
<dbReference type="KEGG" id="ang:An01g11570"/>
<reference evidence="2" key="1">
    <citation type="submission" date="2025-02" db="EMBL/GenBank/DDBJ databases">
        <authorList>
            <consortium name="NCBI Genome Project"/>
        </authorList>
    </citation>
    <scope>NUCLEOTIDE SEQUENCE</scope>
</reference>
<organism evidence="2">
    <name type="scientific">Aspergillus niger</name>
    <dbReference type="NCBI Taxonomy" id="5061"/>
    <lineage>
        <taxon>Eukaryota</taxon>
        <taxon>Fungi</taxon>
        <taxon>Dikarya</taxon>
        <taxon>Ascomycota</taxon>
        <taxon>Pezizomycotina</taxon>
        <taxon>Eurotiomycetes</taxon>
        <taxon>Eurotiomycetidae</taxon>
        <taxon>Eurotiales</taxon>
        <taxon>Aspergillaceae</taxon>
        <taxon>Aspergillus</taxon>
        <taxon>Aspergillus subgen. Circumdati</taxon>
    </lineage>
</organism>
<gene>
    <name evidence="2" type="ORF">An01g11570</name>
</gene>
<sequence>MAGLSWSLNHNPAIAMERRKLWFYSHEDYILAPYEPILPRLEAVKRGYVKAKLLLPNNGSRMQYLRKGERLASEMIVAANNPPSVVAARSGFDHKYPTAYDDLSSKKRHESAAREGFSTAKRLRKRTEAKFGTQGSVPQPQQPAAAGPTTMTAGGSNLQAQPRVTKRPEPLSSSSATQSSLAVSGALPVTSEDVVVEVEEDYPMGWPSEAFVNVVLTVDHITVLPLLSGDQSAESQLTRVYAAGTKRARSEGDVGDKSPAPGVPGRDNIPLHMRALHLSRHMKVQPWNHARLQENFAVIVE</sequence>
<proteinExistence type="predicted"/>